<evidence type="ECO:0000313" key="11">
    <source>
        <dbReference type="EMBL" id="POV96041.1"/>
    </source>
</evidence>
<keyword evidence="12" id="KW-1185">Reference proteome</keyword>
<evidence type="ECO:0000256" key="9">
    <source>
        <dbReference type="ARBA" id="ARBA00032526"/>
    </source>
</evidence>
<evidence type="ECO:0000256" key="1">
    <source>
        <dbReference type="ARBA" id="ARBA00000724"/>
    </source>
</evidence>
<dbReference type="InterPro" id="IPR029063">
    <property type="entry name" value="SAM-dependent_MTases_sf"/>
</dbReference>
<proteinExistence type="inferred from homology"/>
<dbReference type="GO" id="GO:0032259">
    <property type="term" value="P:methylation"/>
    <property type="evidence" value="ECO:0007669"/>
    <property type="project" value="UniProtKB-KW"/>
</dbReference>
<evidence type="ECO:0000256" key="7">
    <source>
        <dbReference type="ARBA" id="ARBA00022691"/>
    </source>
</evidence>
<comment type="caution">
    <text evidence="11">The sequence shown here is derived from an EMBL/GenBank/DDBJ whole genome shotgun (WGS) entry which is preliminary data.</text>
</comment>
<accession>A0A2S4UFR5</accession>
<feature type="compositionally biased region" description="Polar residues" evidence="10">
    <location>
        <begin position="681"/>
        <end position="692"/>
    </location>
</feature>
<dbReference type="Pfam" id="PF04072">
    <property type="entry name" value="LCM"/>
    <property type="match status" value="1"/>
</dbReference>
<evidence type="ECO:0000256" key="8">
    <source>
        <dbReference type="ARBA" id="ARBA00029681"/>
    </source>
</evidence>
<dbReference type="PANTHER" id="PTHR13600:SF21">
    <property type="entry name" value="LEUCINE CARBOXYL METHYLTRANSFERASE 1"/>
    <property type="match status" value="1"/>
</dbReference>
<dbReference type="InterPro" id="IPR007213">
    <property type="entry name" value="Ppm1/Ppm2/Tcmp"/>
</dbReference>
<dbReference type="AlphaFoldDB" id="A0A2S4UFR5"/>
<name>A0A2S4UFR5_9BASI</name>
<comment type="similarity">
    <text evidence="2">Belongs to the methyltransferase superfamily. LCMT family.</text>
</comment>
<dbReference type="Proteomes" id="UP000239156">
    <property type="component" value="Unassembled WGS sequence"/>
</dbReference>
<dbReference type="GO" id="GO:0018423">
    <property type="term" value="F:protein C-terminal leucine carboxyl O-methyltransferase activity"/>
    <property type="evidence" value="ECO:0007669"/>
    <property type="project" value="UniProtKB-EC"/>
</dbReference>
<organism evidence="11 12">
    <name type="scientific">Puccinia striiformis</name>
    <dbReference type="NCBI Taxonomy" id="27350"/>
    <lineage>
        <taxon>Eukaryota</taxon>
        <taxon>Fungi</taxon>
        <taxon>Dikarya</taxon>
        <taxon>Basidiomycota</taxon>
        <taxon>Pucciniomycotina</taxon>
        <taxon>Pucciniomycetes</taxon>
        <taxon>Pucciniales</taxon>
        <taxon>Pucciniaceae</taxon>
        <taxon>Puccinia</taxon>
    </lineage>
</organism>
<evidence type="ECO:0000256" key="5">
    <source>
        <dbReference type="ARBA" id="ARBA00022603"/>
    </source>
</evidence>
<dbReference type="EMBL" id="PKSL01000314">
    <property type="protein sequence ID" value="POV96041.1"/>
    <property type="molecule type" value="Genomic_DNA"/>
</dbReference>
<dbReference type="SUPFAM" id="SSF53335">
    <property type="entry name" value="S-adenosyl-L-methionine-dependent methyltransferases"/>
    <property type="match status" value="1"/>
</dbReference>
<evidence type="ECO:0000256" key="6">
    <source>
        <dbReference type="ARBA" id="ARBA00022679"/>
    </source>
</evidence>
<keyword evidence="7" id="KW-0949">S-adenosyl-L-methionine</keyword>
<evidence type="ECO:0000256" key="10">
    <source>
        <dbReference type="SAM" id="MobiDB-lite"/>
    </source>
</evidence>
<feature type="region of interest" description="Disordered" evidence="10">
    <location>
        <begin position="30"/>
        <end position="52"/>
    </location>
</feature>
<dbReference type="InterPro" id="IPR016651">
    <property type="entry name" value="LCMT1"/>
</dbReference>
<protein>
    <recommendedName>
        <fullName evidence="4">Leucine carboxyl methyltransferase 1</fullName>
        <ecNumber evidence="3">2.1.1.233</ecNumber>
    </recommendedName>
    <alternativeName>
        <fullName evidence="8">Protein phosphatase methyltransferase 1</fullName>
    </alternativeName>
    <alternativeName>
        <fullName evidence="9">[Phosphatase 2A protein]-leucine-carboxy methyltransferase 1</fullName>
    </alternativeName>
</protein>
<feature type="region of interest" description="Disordered" evidence="10">
    <location>
        <begin position="565"/>
        <end position="592"/>
    </location>
</feature>
<keyword evidence="6" id="KW-0808">Transferase</keyword>
<comment type="catalytic activity">
    <reaction evidence="1">
        <text>[phosphatase 2A protein]-C-terminal L-leucine + S-adenosyl-L-methionine = [phosphatase 2A protein]-C-terminal L-leucine methyl ester + S-adenosyl-L-homocysteine</text>
        <dbReference type="Rhea" id="RHEA:48544"/>
        <dbReference type="Rhea" id="RHEA-COMP:12134"/>
        <dbReference type="Rhea" id="RHEA-COMP:12135"/>
        <dbReference type="ChEBI" id="CHEBI:57856"/>
        <dbReference type="ChEBI" id="CHEBI:59789"/>
        <dbReference type="ChEBI" id="CHEBI:90516"/>
        <dbReference type="ChEBI" id="CHEBI:90517"/>
        <dbReference type="EC" id="2.1.1.233"/>
    </reaction>
</comment>
<evidence type="ECO:0000313" key="12">
    <source>
        <dbReference type="Proteomes" id="UP000239156"/>
    </source>
</evidence>
<sequence>MIVIVNSRERYWTLNCARAYTIDEGHAEELAGSGRGTRSTKSQDPDRPVRETDVDASVARISAVSKKYLVEFSRLQSPIYMIQSITFTKTGQEIRIVESYDLSSSKNDNNRTHHRTYVIDAIVERFLRRSEGVNQVISLGAGSDSRFWRLKRRLGDRWPLVKWVETDFKATTSQKIKTIMSHDPLRQLCGDQITLSCSDNLSLSNSAEHPPTELYGDQYCLLSTDLREPLGLVEKLSAPPPGEGAVQGPLLSRTAPTLIIAELVFLYLSPEHTDACLKTLTNLFEGPLMIVSYEALNLDDNFSKMMVQNLATRGLSLAGFSHNRSLESQIERMQKHGYQEIVSTDMKTLRLGSITSGSNREDEDDEWKKEWETELNRIRKLEFLDEVEELELILLHYAITWATKNFPHSSTTSPKTTNQRQVIRGLIDMIIFDRHLLGISRQALPELDHSLERRSRGLRHELDQLDRDCLEIHWEKVHELERDLVAKSVREMMRVSHFAEGTSEARDSTSSSRAGILTARPGNAKFCCEAEMVQEDFPSSKFVDTKERAKACLLVNTAGPRGLTSKQSLACPTRSRNLGDGKSSTQTSFMNGTNPTILQRLRQNEWWISKIYTPYTPNQYHSYDKIYCTPSFIHGDGIQSEYLDLELSLAGSGNPRKRPLEGHLPASEIPPRAVRKKQGSNDEALSSTGSDQVLINEQPNFSDRLDPTAVITRQVVQAARPMKPHPGFNLFGAHITTSQPARPSDHQPSKDSDISDVPQSSYYPTQLVPHESRQLSIDGGGNIEFARYHQLIRQHYSTQILDWKPIEVNEAAAFTAYSMVPTFLKENPWNLEAEHIQMPWIVDHGTNGPYRRLREMPISQLILVPFIYRLVLKPLSEMHWRTINWVWNRFWKSTSITKTQAHMKHQETVVS</sequence>
<keyword evidence="5" id="KW-0489">Methyltransferase</keyword>
<evidence type="ECO:0000256" key="4">
    <source>
        <dbReference type="ARBA" id="ARBA00017497"/>
    </source>
</evidence>
<gene>
    <name evidence="11" type="ORF">PSTT_15890</name>
</gene>
<dbReference type="VEuPathDB" id="FungiDB:PSTT_15890"/>
<evidence type="ECO:0000256" key="3">
    <source>
        <dbReference type="ARBA" id="ARBA00012834"/>
    </source>
</evidence>
<feature type="region of interest" description="Disordered" evidence="10">
    <location>
        <begin position="654"/>
        <end position="692"/>
    </location>
</feature>
<dbReference type="EC" id="2.1.1.233" evidence="3"/>
<feature type="compositionally biased region" description="Basic and acidic residues" evidence="10">
    <location>
        <begin position="41"/>
        <end position="52"/>
    </location>
</feature>
<reference evidence="11" key="1">
    <citation type="submission" date="2017-12" db="EMBL/GenBank/DDBJ databases">
        <title>Gene loss provides genomic basis for host adaptation in cereal stripe rust fungi.</title>
        <authorList>
            <person name="Xia C."/>
        </authorList>
    </citation>
    <scope>NUCLEOTIDE SEQUENCE [LARGE SCALE GENOMIC DNA]</scope>
    <source>
        <strain evidence="11">93-210</strain>
    </source>
</reference>
<feature type="compositionally biased region" description="Basic and acidic residues" evidence="10">
    <location>
        <begin position="743"/>
        <end position="753"/>
    </location>
</feature>
<evidence type="ECO:0000256" key="2">
    <source>
        <dbReference type="ARBA" id="ARBA00010703"/>
    </source>
</evidence>
<dbReference type="Gene3D" id="3.40.50.150">
    <property type="entry name" value="Vaccinia Virus protein VP39"/>
    <property type="match status" value="1"/>
</dbReference>
<feature type="region of interest" description="Disordered" evidence="10">
    <location>
        <begin position="733"/>
        <end position="771"/>
    </location>
</feature>
<dbReference type="PANTHER" id="PTHR13600">
    <property type="entry name" value="LEUCINE CARBOXYL METHYLTRANSFERASE"/>
    <property type="match status" value="1"/>
</dbReference>